<dbReference type="EMBL" id="CAFAAV010000275">
    <property type="protein sequence ID" value="CAB4834829.1"/>
    <property type="molecule type" value="Genomic_DNA"/>
</dbReference>
<dbReference type="InterPro" id="IPR036527">
    <property type="entry name" value="SCP2_sterol-bd_dom_sf"/>
</dbReference>
<sequence length="75" mass="7451">MSIQYRVAFGKNDEAVDGPDDAEVVVTIAAGDASLGASVAFMQGKLKSTGSTGVLLAALSNGSAAAAISRLALRP</sequence>
<accession>A0A6J7AS45</accession>
<dbReference type="EMBL" id="CAEZYF010000001">
    <property type="protein sequence ID" value="CAB4700916.1"/>
    <property type="molecule type" value="Genomic_DNA"/>
</dbReference>
<evidence type="ECO:0000313" key="4">
    <source>
        <dbReference type="EMBL" id="CAB4848198.1"/>
    </source>
</evidence>
<dbReference type="EMBL" id="CAFBMT010000010">
    <property type="protein sequence ID" value="CAB4937441.1"/>
    <property type="molecule type" value="Genomic_DNA"/>
</dbReference>
<proteinExistence type="predicted"/>
<evidence type="ECO:0000313" key="3">
    <source>
        <dbReference type="EMBL" id="CAB4834829.1"/>
    </source>
</evidence>
<gene>
    <name evidence="2" type="ORF">UFOPK2656_00053</name>
    <name evidence="3" type="ORF">UFOPK3099_02610</name>
    <name evidence="4" type="ORF">UFOPK3267_00658</name>
    <name evidence="5" type="ORF">UFOPK3651_01903</name>
    <name evidence="6" type="ORF">UFOPK3931_01479</name>
    <name evidence="1" type="ORF">UFOPK4189_01657</name>
</gene>
<evidence type="ECO:0000313" key="6">
    <source>
        <dbReference type="EMBL" id="CAB4991098.1"/>
    </source>
</evidence>
<protein>
    <submittedName>
        <fullName evidence="3">Unannotated protein</fullName>
    </submittedName>
</protein>
<evidence type="ECO:0000313" key="5">
    <source>
        <dbReference type="EMBL" id="CAB4937441.1"/>
    </source>
</evidence>
<reference evidence="3" key="1">
    <citation type="submission" date="2020-05" db="EMBL/GenBank/DDBJ databases">
        <authorList>
            <person name="Chiriac C."/>
            <person name="Salcher M."/>
            <person name="Ghai R."/>
            <person name="Kavagutti S V."/>
        </authorList>
    </citation>
    <scope>NUCLEOTIDE SEQUENCE</scope>
</reference>
<dbReference type="EMBL" id="CAFBIY010000024">
    <property type="protein sequence ID" value="CAB4848198.1"/>
    <property type="molecule type" value="Genomic_DNA"/>
</dbReference>
<organism evidence="3">
    <name type="scientific">freshwater metagenome</name>
    <dbReference type="NCBI Taxonomy" id="449393"/>
    <lineage>
        <taxon>unclassified sequences</taxon>
        <taxon>metagenomes</taxon>
        <taxon>ecological metagenomes</taxon>
    </lineage>
</organism>
<dbReference type="EMBL" id="CAESGF010000008">
    <property type="protein sequence ID" value="CAB4363887.1"/>
    <property type="molecule type" value="Genomic_DNA"/>
</dbReference>
<dbReference type="AlphaFoldDB" id="A0A6J7AS45"/>
<evidence type="ECO:0000313" key="1">
    <source>
        <dbReference type="EMBL" id="CAB4363887.1"/>
    </source>
</evidence>
<evidence type="ECO:0000313" key="2">
    <source>
        <dbReference type="EMBL" id="CAB4700916.1"/>
    </source>
</evidence>
<name>A0A6J7AS45_9ZZZZ</name>
<dbReference type="EMBL" id="CAFBOL010000034">
    <property type="protein sequence ID" value="CAB4991098.1"/>
    <property type="molecule type" value="Genomic_DNA"/>
</dbReference>
<dbReference type="SUPFAM" id="SSF55718">
    <property type="entry name" value="SCP-like"/>
    <property type="match status" value="1"/>
</dbReference>